<dbReference type="PANTHER" id="PTHR34989:SF1">
    <property type="entry name" value="PROTEIN HDED"/>
    <property type="match status" value="1"/>
</dbReference>
<comment type="caution">
    <text evidence="2">The sequence shown here is derived from an EMBL/GenBank/DDBJ whole genome shotgun (WGS) entry which is preliminary data.</text>
</comment>
<dbReference type="Proteomes" id="UP001241747">
    <property type="component" value="Unassembled WGS sequence"/>
</dbReference>
<organism evidence="2 3">
    <name type="scientific">Xanthobacter agilis</name>
    <dbReference type="NCBI Taxonomy" id="47492"/>
    <lineage>
        <taxon>Bacteria</taxon>
        <taxon>Pseudomonadati</taxon>
        <taxon>Pseudomonadota</taxon>
        <taxon>Alphaproteobacteria</taxon>
        <taxon>Hyphomicrobiales</taxon>
        <taxon>Xanthobacteraceae</taxon>
        <taxon>Xanthobacter</taxon>
    </lineage>
</organism>
<name>A0ABU0LD74_XANAG</name>
<feature type="transmembrane region" description="Helical" evidence="1">
    <location>
        <begin position="76"/>
        <end position="95"/>
    </location>
</feature>
<accession>A0ABU0LD74</accession>
<dbReference type="InterPro" id="IPR052712">
    <property type="entry name" value="Acid_resist_chaperone_HdeD"/>
</dbReference>
<evidence type="ECO:0000313" key="2">
    <source>
        <dbReference type="EMBL" id="MDQ0505085.1"/>
    </source>
</evidence>
<feature type="transmembrane region" description="Helical" evidence="1">
    <location>
        <begin position="18"/>
        <end position="38"/>
    </location>
</feature>
<feature type="transmembrane region" description="Helical" evidence="1">
    <location>
        <begin position="101"/>
        <end position="120"/>
    </location>
</feature>
<keyword evidence="3" id="KW-1185">Reference proteome</keyword>
<evidence type="ECO:0000256" key="1">
    <source>
        <dbReference type="SAM" id="Phobius"/>
    </source>
</evidence>
<dbReference type="EMBL" id="JAUSVY010000003">
    <property type="protein sequence ID" value="MDQ0505085.1"/>
    <property type="molecule type" value="Genomic_DNA"/>
</dbReference>
<feature type="transmembrane region" description="Helical" evidence="1">
    <location>
        <begin position="157"/>
        <end position="175"/>
    </location>
</feature>
<keyword evidence="1" id="KW-0812">Transmembrane</keyword>
<proteinExistence type="predicted"/>
<feature type="transmembrane region" description="Helical" evidence="1">
    <location>
        <begin position="132"/>
        <end position="151"/>
    </location>
</feature>
<keyword evidence="1" id="KW-1133">Transmembrane helix</keyword>
<reference evidence="2 3" key="1">
    <citation type="submission" date="2023-07" db="EMBL/GenBank/DDBJ databases">
        <title>Genomic Encyclopedia of Type Strains, Phase IV (KMG-IV): sequencing the most valuable type-strain genomes for metagenomic binning, comparative biology and taxonomic classification.</title>
        <authorList>
            <person name="Goeker M."/>
        </authorList>
    </citation>
    <scope>NUCLEOTIDE SEQUENCE [LARGE SCALE GENOMIC DNA]</scope>
    <source>
        <strain evidence="2 3">DSM 3770</strain>
    </source>
</reference>
<dbReference type="RefSeq" id="WP_237345588.1">
    <property type="nucleotide sequence ID" value="NZ_JABWGX010000011.1"/>
</dbReference>
<protein>
    <submittedName>
        <fullName evidence="2">Uncharacterized membrane protein HdeD (DUF308 family)</fullName>
    </submittedName>
</protein>
<keyword evidence="1" id="KW-0472">Membrane</keyword>
<evidence type="ECO:0000313" key="3">
    <source>
        <dbReference type="Proteomes" id="UP001241747"/>
    </source>
</evidence>
<feature type="transmembrane region" description="Helical" evidence="1">
    <location>
        <begin position="50"/>
        <end position="69"/>
    </location>
</feature>
<gene>
    <name evidence="2" type="ORF">QOZ94_001867</name>
</gene>
<dbReference type="PANTHER" id="PTHR34989">
    <property type="entry name" value="PROTEIN HDED"/>
    <property type="match status" value="1"/>
</dbReference>
<sequence>MVQLAFILVGARALRRRWWGLFIVAMVLLALAVLILADMVDGVVSVTTEMFGYVFLFEGLLGLFIALGSPNMAGRIFGLARSALLVTLGVLIADLPFHNDLAVAILFAIAFAVDGVARIASSAVIRFPRWRIMVAIGIAEMVLALFVVTGWPMSYRLNVPLFVSLLLVVSGWVILRTSLMLRTHLDEVAILALPLFGRRNWYDNAPVLVDADDAPPPRPRRQAEPMTVYVWTPVGSADVRERRLLVDRYIAAVDANGSISTGHSALEMKPDVYISHYPAEEIEAGTAQFARMLRASADNNVRGRFQPSYGYESAQWCDADQKVQFSIYDARRLRAYWAGYRQDNTYNLTNRNCSVAVAAALDSALEGTLNARFPWVRLGRLMLNPDLWAAAYIRSRAEAMSWTPGMVLDYARTLKRIVEPGAASWVVRLSDFLRRLTSRKAATPGESAS</sequence>